<feature type="compositionally biased region" description="Basic and acidic residues" evidence="6">
    <location>
        <begin position="239"/>
        <end position="260"/>
    </location>
</feature>
<dbReference type="GO" id="GO:0005634">
    <property type="term" value="C:nucleus"/>
    <property type="evidence" value="ECO:0007669"/>
    <property type="project" value="UniProtKB-SubCell"/>
</dbReference>
<dbReference type="Gramene" id="Pp3c25_5890V3.3">
    <property type="protein sequence ID" value="Pp3c25_5890V3.3"/>
    <property type="gene ID" value="Pp3c25_5890"/>
</dbReference>
<keyword evidence="9" id="KW-1185">Reference proteome</keyword>
<dbReference type="Gramene" id="Pp3c25_5890V3.1">
    <property type="protein sequence ID" value="Pp3c25_5890V3.1"/>
    <property type="gene ID" value="Pp3c25_5890"/>
</dbReference>
<dbReference type="EnsemblPlants" id="Pp3c25_5890V3.3">
    <property type="protein sequence ID" value="Pp3c25_5890V3.3"/>
    <property type="gene ID" value="Pp3c25_5890"/>
</dbReference>
<proteinExistence type="predicted"/>
<dbReference type="PaxDb" id="3218-PP1S88_64V6.1"/>
<keyword evidence="3" id="KW-0863">Zinc-finger</keyword>
<dbReference type="PANTHER" id="PTHR14571:SF9">
    <property type="entry name" value="HISTONE-LYSINE N-METHYLTRANSFERASE SET-26-RELATED"/>
    <property type="match status" value="1"/>
</dbReference>
<reference evidence="7 9" key="1">
    <citation type="journal article" date="2008" name="Science">
        <title>The Physcomitrella genome reveals evolutionary insights into the conquest of land by plants.</title>
        <authorList>
            <person name="Rensing S."/>
            <person name="Lang D."/>
            <person name="Zimmer A."/>
            <person name="Terry A."/>
            <person name="Salamov A."/>
            <person name="Shapiro H."/>
            <person name="Nishiyama T."/>
            <person name="Perroud P.-F."/>
            <person name="Lindquist E."/>
            <person name="Kamisugi Y."/>
            <person name="Tanahashi T."/>
            <person name="Sakakibara K."/>
            <person name="Fujita T."/>
            <person name="Oishi K."/>
            <person name="Shin-I T."/>
            <person name="Kuroki Y."/>
            <person name="Toyoda A."/>
            <person name="Suzuki Y."/>
            <person name="Hashimoto A."/>
            <person name="Yamaguchi K."/>
            <person name="Sugano A."/>
            <person name="Kohara Y."/>
            <person name="Fujiyama A."/>
            <person name="Anterola A."/>
            <person name="Aoki S."/>
            <person name="Ashton N."/>
            <person name="Barbazuk W.B."/>
            <person name="Barker E."/>
            <person name="Bennetzen J."/>
            <person name="Bezanilla M."/>
            <person name="Blankenship R."/>
            <person name="Cho S.H."/>
            <person name="Dutcher S."/>
            <person name="Estelle M."/>
            <person name="Fawcett J.A."/>
            <person name="Gundlach H."/>
            <person name="Hanada K."/>
            <person name="Heyl A."/>
            <person name="Hicks K.A."/>
            <person name="Hugh J."/>
            <person name="Lohr M."/>
            <person name="Mayer K."/>
            <person name="Melkozernov A."/>
            <person name="Murata T."/>
            <person name="Nelson D."/>
            <person name="Pils B."/>
            <person name="Prigge M."/>
            <person name="Reiss B."/>
            <person name="Renner T."/>
            <person name="Rombauts S."/>
            <person name="Rushton P."/>
            <person name="Sanderfoot A."/>
            <person name="Schween G."/>
            <person name="Shiu S.-H."/>
            <person name="Stueber K."/>
            <person name="Theodoulou F.L."/>
            <person name="Tu H."/>
            <person name="Van de Peer Y."/>
            <person name="Verrier P.J."/>
            <person name="Waters E."/>
            <person name="Wood A."/>
            <person name="Yang L."/>
            <person name="Cove D."/>
            <person name="Cuming A."/>
            <person name="Hasebe M."/>
            <person name="Lucas S."/>
            <person name="Mishler D.B."/>
            <person name="Reski R."/>
            <person name="Grigoriev I."/>
            <person name="Quatrano R.S."/>
            <person name="Boore J.L."/>
        </authorList>
    </citation>
    <scope>NUCLEOTIDE SEQUENCE [LARGE SCALE GENOMIC DNA]</scope>
    <source>
        <strain evidence="8 9">cv. Gransden 2004</strain>
    </source>
</reference>
<evidence type="ECO:0000256" key="2">
    <source>
        <dbReference type="ARBA" id="ARBA00022723"/>
    </source>
</evidence>
<dbReference type="Gramene" id="Pp3c25_5890V3.2">
    <property type="protein sequence ID" value="Pp3c25_5890V3.2"/>
    <property type="gene ID" value="Pp3c25_5890"/>
</dbReference>
<dbReference type="InterPro" id="IPR011011">
    <property type="entry name" value="Znf_FYVE_PHD"/>
</dbReference>
<dbReference type="PROSITE" id="PS01359">
    <property type="entry name" value="ZF_PHD_1"/>
    <property type="match status" value="1"/>
</dbReference>
<feature type="compositionally biased region" description="Basic and acidic residues" evidence="6">
    <location>
        <begin position="273"/>
        <end position="293"/>
    </location>
</feature>
<evidence type="ECO:0000313" key="9">
    <source>
        <dbReference type="Proteomes" id="UP000006727"/>
    </source>
</evidence>
<accession>A0A2K1IDZ0</accession>
<dbReference type="GeneID" id="112277482"/>
<reference evidence="7 9" key="2">
    <citation type="journal article" date="2018" name="Plant J.">
        <title>The Physcomitrella patens chromosome-scale assembly reveals moss genome structure and evolution.</title>
        <authorList>
            <person name="Lang D."/>
            <person name="Ullrich K.K."/>
            <person name="Murat F."/>
            <person name="Fuchs J."/>
            <person name="Jenkins J."/>
            <person name="Haas F.B."/>
            <person name="Piednoel M."/>
            <person name="Gundlach H."/>
            <person name="Van Bel M."/>
            <person name="Meyberg R."/>
            <person name="Vives C."/>
            <person name="Morata J."/>
            <person name="Symeonidi A."/>
            <person name="Hiss M."/>
            <person name="Muchero W."/>
            <person name="Kamisugi Y."/>
            <person name="Saleh O."/>
            <person name="Blanc G."/>
            <person name="Decker E.L."/>
            <person name="van Gessel N."/>
            <person name="Grimwood J."/>
            <person name="Hayes R.D."/>
            <person name="Graham S.W."/>
            <person name="Gunter L.E."/>
            <person name="McDaniel S.F."/>
            <person name="Hoernstein S.N.W."/>
            <person name="Larsson A."/>
            <person name="Li F.W."/>
            <person name="Perroud P.F."/>
            <person name="Phillips J."/>
            <person name="Ranjan P."/>
            <person name="Rokshar D.S."/>
            <person name="Rothfels C.J."/>
            <person name="Schneider L."/>
            <person name="Shu S."/>
            <person name="Stevenson D.W."/>
            <person name="Thummler F."/>
            <person name="Tillich M."/>
            <person name="Villarreal Aguilar J.C."/>
            <person name="Widiez T."/>
            <person name="Wong G.K."/>
            <person name="Wymore A."/>
            <person name="Zhang Y."/>
            <person name="Zimmer A.D."/>
            <person name="Quatrano R.S."/>
            <person name="Mayer K.F.X."/>
            <person name="Goodstein D."/>
            <person name="Casacuberta J.M."/>
            <person name="Vandepoele K."/>
            <person name="Reski R."/>
            <person name="Cuming A.C."/>
            <person name="Tuskan G.A."/>
            <person name="Maumus F."/>
            <person name="Salse J."/>
            <person name="Schmutz J."/>
            <person name="Rensing S.A."/>
        </authorList>
    </citation>
    <scope>NUCLEOTIDE SEQUENCE [LARGE SCALE GENOMIC DNA]</scope>
    <source>
        <strain evidence="8 9">cv. Gransden 2004</strain>
    </source>
</reference>
<evidence type="ECO:0000256" key="4">
    <source>
        <dbReference type="ARBA" id="ARBA00022833"/>
    </source>
</evidence>
<name>A0A2K1IDZ0_PHYPA</name>
<comment type="subcellular location">
    <subcellularLocation>
        <location evidence="1">Nucleus</location>
    </subcellularLocation>
</comment>
<keyword evidence="4" id="KW-0862">Zinc</keyword>
<evidence type="ECO:0000256" key="5">
    <source>
        <dbReference type="ARBA" id="ARBA00023242"/>
    </source>
</evidence>
<protein>
    <recommendedName>
        <fullName evidence="10">Zinc finger PHD-type domain-containing protein</fullName>
    </recommendedName>
</protein>
<feature type="region of interest" description="Disordered" evidence="6">
    <location>
        <begin position="177"/>
        <end position="306"/>
    </location>
</feature>
<evidence type="ECO:0000256" key="6">
    <source>
        <dbReference type="SAM" id="MobiDB-lite"/>
    </source>
</evidence>
<feature type="compositionally biased region" description="Basic and acidic residues" evidence="6">
    <location>
        <begin position="177"/>
        <end position="201"/>
    </location>
</feature>
<dbReference type="PANTHER" id="PTHR14571">
    <property type="entry name" value="HISTONE-LYSINE N-METHYLTRANSFERASE SET-26-RELATED"/>
    <property type="match status" value="1"/>
</dbReference>
<dbReference type="AlphaFoldDB" id="A0A2K1IDZ0"/>
<dbReference type="OrthoDB" id="79252at2759"/>
<evidence type="ECO:0000256" key="3">
    <source>
        <dbReference type="ARBA" id="ARBA00022771"/>
    </source>
</evidence>
<dbReference type="EMBL" id="ABEU02000025">
    <property type="protein sequence ID" value="PNR27492.1"/>
    <property type="molecule type" value="Genomic_DNA"/>
</dbReference>
<evidence type="ECO:0000256" key="1">
    <source>
        <dbReference type="ARBA" id="ARBA00004123"/>
    </source>
</evidence>
<dbReference type="Gene3D" id="3.30.40.10">
    <property type="entry name" value="Zinc/RING finger domain, C3HC4 (zinc finger)"/>
    <property type="match status" value="1"/>
</dbReference>
<dbReference type="InterPro" id="IPR013083">
    <property type="entry name" value="Znf_RING/FYVE/PHD"/>
</dbReference>
<keyword evidence="5" id="KW-0539">Nucleus</keyword>
<dbReference type="Proteomes" id="UP000006727">
    <property type="component" value="Chromosome 25"/>
</dbReference>
<gene>
    <name evidence="8" type="primary">LOC112277482</name>
    <name evidence="7" type="ORF">PHYPA_029644</name>
</gene>
<sequence>MGGKAHPPSSSESDYWGDESWTVDCPCGVSFDDGEEMVECDECAVWVHTACCRVPKGLTTYVCDKCKSKKKKESEEAPEIPEAAPSVDLPFSGADTLHTTDLVRKPNEVPILDRVHVQGIPGGDPSLFVNVSKVFSQQLWKYTGYVPKAFHTKCKDIPSLPCIDDTLERFLSLLSSRKEASPETMEDVKPTERVKEEDLGNVRKGTMGTVQAEKPSKLRDPKKAEVGKSSKSVQKSSRSNRDGKVQLHLKRSSEEQNRKESHNKRPRTGNSVRTEEESLKEDEFSRSEGEPAARGKSPIFSRKNPKAMKKMAVQEFMDGHVSILGTRCTHSEQIQSTVA</sequence>
<dbReference type="InterPro" id="IPR019786">
    <property type="entry name" value="Zinc_finger_PHD-type_CS"/>
</dbReference>
<evidence type="ECO:0008006" key="10">
    <source>
        <dbReference type="Google" id="ProtNLM"/>
    </source>
</evidence>
<dbReference type="EnsemblPlants" id="Pp3c25_5890V3.2">
    <property type="protein sequence ID" value="Pp3c25_5890V3.2"/>
    <property type="gene ID" value="Pp3c25_5890"/>
</dbReference>
<feature type="compositionally biased region" description="Basic and acidic residues" evidence="6">
    <location>
        <begin position="214"/>
        <end position="228"/>
    </location>
</feature>
<dbReference type="EnsemblPlants" id="Pp3c25_5890V3.1">
    <property type="protein sequence ID" value="Pp3c25_5890V3.1"/>
    <property type="gene ID" value="Pp3c25_5890"/>
</dbReference>
<evidence type="ECO:0000313" key="8">
    <source>
        <dbReference type="EnsemblPlants" id="Pp3c25_5890V3.1"/>
    </source>
</evidence>
<dbReference type="RefSeq" id="XP_024365636.1">
    <property type="nucleotide sequence ID" value="XM_024509868.2"/>
</dbReference>
<evidence type="ECO:0000313" key="7">
    <source>
        <dbReference type="EMBL" id="PNR27492.1"/>
    </source>
</evidence>
<dbReference type="STRING" id="3218.A0A2K1IDZ0"/>
<organism evidence="7">
    <name type="scientific">Physcomitrium patens</name>
    <name type="common">Spreading-leaved earth moss</name>
    <name type="synonym">Physcomitrella patens</name>
    <dbReference type="NCBI Taxonomy" id="3218"/>
    <lineage>
        <taxon>Eukaryota</taxon>
        <taxon>Viridiplantae</taxon>
        <taxon>Streptophyta</taxon>
        <taxon>Embryophyta</taxon>
        <taxon>Bryophyta</taxon>
        <taxon>Bryophytina</taxon>
        <taxon>Bryopsida</taxon>
        <taxon>Funariidae</taxon>
        <taxon>Funariales</taxon>
        <taxon>Funariaceae</taxon>
        <taxon>Physcomitrium</taxon>
    </lineage>
</organism>
<keyword evidence="2" id="KW-0479">Metal-binding</keyword>
<dbReference type="GO" id="GO:0008270">
    <property type="term" value="F:zinc ion binding"/>
    <property type="evidence" value="ECO:0007669"/>
    <property type="project" value="UniProtKB-KW"/>
</dbReference>
<reference evidence="8" key="3">
    <citation type="submission" date="2020-12" db="UniProtKB">
        <authorList>
            <consortium name="EnsemblPlants"/>
        </authorList>
    </citation>
    <scope>IDENTIFICATION</scope>
</reference>
<dbReference type="SUPFAM" id="SSF57903">
    <property type="entry name" value="FYVE/PHD zinc finger"/>
    <property type="match status" value="1"/>
</dbReference>